<dbReference type="GO" id="GO:0007166">
    <property type="term" value="P:cell surface receptor signaling pathway"/>
    <property type="evidence" value="ECO:0007669"/>
    <property type="project" value="InterPro"/>
</dbReference>
<evidence type="ECO:0000256" key="17">
    <source>
        <dbReference type="ARBA" id="ARBA00023170"/>
    </source>
</evidence>
<dbReference type="SUPFAM" id="SSF57184">
    <property type="entry name" value="Growth factor receptor domain"/>
    <property type="match status" value="2"/>
</dbReference>
<evidence type="ECO:0000256" key="19">
    <source>
        <dbReference type="PROSITE-ProRule" id="PRU00076"/>
    </source>
</evidence>
<evidence type="ECO:0000256" key="13">
    <source>
        <dbReference type="ARBA" id="ARBA00022837"/>
    </source>
</evidence>
<organism evidence="25 26">
    <name type="scientific">Stylophora pistillata</name>
    <name type="common">Smooth cauliflower coral</name>
    <dbReference type="NCBI Taxonomy" id="50429"/>
    <lineage>
        <taxon>Eukaryota</taxon>
        <taxon>Metazoa</taxon>
        <taxon>Cnidaria</taxon>
        <taxon>Anthozoa</taxon>
        <taxon>Hexacorallia</taxon>
        <taxon>Scleractinia</taxon>
        <taxon>Astrocoeniina</taxon>
        <taxon>Pocilloporidae</taxon>
        <taxon>Stylophora</taxon>
    </lineage>
</organism>
<feature type="domain" description="EGF-like" evidence="22">
    <location>
        <begin position="570"/>
        <end position="609"/>
    </location>
</feature>
<dbReference type="Pfam" id="PF07645">
    <property type="entry name" value="EGF_CA"/>
    <property type="match status" value="4"/>
</dbReference>
<evidence type="ECO:0000256" key="12">
    <source>
        <dbReference type="ARBA" id="ARBA00022737"/>
    </source>
</evidence>
<dbReference type="FunFam" id="2.10.25.10:FF:000240">
    <property type="entry name" value="Vitamin K-dependent protein S"/>
    <property type="match status" value="1"/>
</dbReference>
<dbReference type="InterPro" id="IPR057244">
    <property type="entry name" value="GAIN_B"/>
</dbReference>
<feature type="domain" description="GAIN-B" evidence="23">
    <location>
        <begin position="708"/>
        <end position="871"/>
    </location>
</feature>
<dbReference type="SMART" id="SM00179">
    <property type="entry name" value="EGF_CA"/>
    <property type="match status" value="9"/>
</dbReference>
<dbReference type="FunFam" id="2.10.25.10:FF:000010">
    <property type="entry name" value="Pro-epidermal growth factor"/>
    <property type="match status" value="2"/>
</dbReference>
<feature type="transmembrane region" description="Helical" evidence="20">
    <location>
        <begin position="1077"/>
        <end position="1099"/>
    </location>
</feature>
<dbReference type="PROSITE" id="PS50221">
    <property type="entry name" value="GAIN_B"/>
    <property type="match status" value="1"/>
</dbReference>
<keyword evidence="7" id="KW-0272">Extracellular matrix</keyword>
<evidence type="ECO:0000256" key="5">
    <source>
        <dbReference type="ARBA" id="ARBA00022475"/>
    </source>
</evidence>
<keyword evidence="15 20" id="KW-0472">Membrane</keyword>
<evidence type="ECO:0000256" key="11">
    <source>
        <dbReference type="ARBA" id="ARBA00022729"/>
    </source>
</evidence>
<dbReference type="Gene3D" id="2.10.25.10">
    <property type="entry name" value="Laminin"/>
    <property type="match status" value="9"/>
</dbReference>
<keyword evidence="6" id="KW-0964">Secreted</keyword>
<dbReference type="STRING" id="50429.A0A2B4RKN8"/>
<feature type="domain" description="EGF-like" evidence="22">
    <location>
        <begin position="468"/>
        <end position="508"/>
    </location>
</feature>
<feature type="transmembrane region" description="Helical" evidence="20">
    <location>
        <begin position="993"/>
        <end position="1014"/>
    </location>
</feature>
<keyword evidence="8 19" id="KW-0245">EGF-like domain</keyword>
<evidence type="ECO:0000256" key="21">
    <source>
        <dbReference type="SAM" id="SignalP"/>
    </source>
</evidence>
<reference evidence="26" key="1">
    <citation type="journal article" date="2017" name="bioRxiv">
        <title>Comparative analysis of the genomes of Stylophora pistillata and Acropora digitifera provides evidence for extensive differences between species of corals.</title>
        <authorList>
            <person name="Voolstra C.R."/>
            <person name="Li Y."/>
            <person name="Liew Y.J."/>
            <person name="Baumgarten S."/>
            <person name="Zoccola D."/>
            <person name="Flot J.-F."/>
            <person name="Tambutte S."/>
            <person name="Allemand D."/>
            <person name="Aranda M."/>
        </authorList>
    </citation>
    <scope>NUCLEOTIDE SEQUENCE [LARGE SCALE GENOMIC DNA]</scope>
</reference>
<dbReference type="OrthoDB" id="10045365at2759"/>
<evidence type="ECO:0000256" key="1">
    <source>
        <dbReference type="ARBA" id="ARBA00004479"/>
    </source>
</evidence>
<dbReference type="PANTHER" id="PTHR24034:SF204">
    <property type="entry name" value="ADHESION G PROTEIN-COUPLED RECEPTOR E1"/>
    <property type="match status" value="1"/>
</dbReference>
<feature type="signal peptide" evidence="21">
    <location>
        <begin position="1"/>
        <end position="17"/>
    </location>
</feature>
<dbReference type="SMART" id="SM00181">
    <property type="entry name" value="EGF"/>
    <property type="match status" value="10"/>
</dbReference>
<dbReference type="InterPro" id="IPR046338">
    <property type="entry name" value="GAIN_dom_sf"/>
</dbReference>
<dbReference type="InterPro" id="IPR000152">
    <property type="entry name" value="EGF-type_Asp/Asn_hydroxyl_site"/>
</dbReference>
<keyword evidence="17 25" id="KW-0675">Receptor</keyword>
<dbReference type="PROSITE" id="PS50026">
    <property type="entry name" value="EGF_3"/>
    <property type="match status" value="5"/>
</dbReference>
<dbReference type="PROSITE" id="PS50261">
    <property type="entry name" value="G_PROTEIN_RECEP_F2_4"/>
    <property type="match status" value="1"/>
</dbReference>
<keyword evidence="13" id="KW-0106">Calcium</keyword>
<dbReference type="Pfam" id="PF12662">
    <property type="entry name" value="cEGF"/>
    <property type="match status" value="2"/>
</dbReference>
<feature type="transmembrane region" description="Helical" evidence="20">
    <location>
        <begin position="953"/>
        <end position="972"/>
    </location>
</feature>
<comment type="caution">
    <text evidence="25">The sequence shown here is derived from an EMBL/GenBank/DDBJ whole genome shotgun (WGS) entry which is preliminary data.</text>
</comment>
<comment type="caution">
    <text evidence="19">Lacks conserved residue(s) required for the propagation of feature annotation.</text>
</comment>
<keyword evidence="18" id="KW-0325">Glycoprotein</keyword>
<feature type="domain" description="G-protein coupled receptors family 2 profile 2" evidence="24">
    <location>
        <begin position="882"/>
        <end position="1129"/>
    </location>
</feature>
<gene>
    <name evidence="25" type="primary">Emr1</name>
    <name evidence="25" type="ORF">AWC38_SpisGene18325</name>
</gene>
<dbReference type="Gene3D" id="2.60.220.50">
    <property type="match status" value="1"/>
</dbReference>
<comment type="similarity">
    <text evidence="4">Belongs to the G-protein coupled receptor 2 family. Adhesion G-protein coupled receptor (ADGR) subfamily.</text>
</comment>
<feature type="domain" description="EGF-like" evidence="22">
    <location>
        <begin position="268"/>
        <end position="308"/>
    </location>
</feature>
<feature type="domain" description="EGF-like" evidence="22">
    <location>
        <begin position="427"/>
        <end position="467"/>
    </location>
</feature>
<dbReference type="PRINTS" id="PR00249">
    <property type="entry name" value="GPCRSECRETIN"/>
</dbReference>
<dbReference type="InterPro" id="IPR000832">
    <property type="entry name" value="GPCR_2_secretin-like"/>
</dbReference>
<evidence type="ECO:0000259" key="23">
    <source>
        <dbReference type="PROSITE" id="PS50221"/>
    </source>
</evidence>
<keyword evidence="10 20" id="KW-0812">Transmembrane</keyword>
<feature type="disulfide bond" evidence="19">
    <location>
        <begin position="574"/>
        <end position="584"/>
    </location>
</feature>
<feature type="chain" id="PRO_5012405769" evidence="21">
    <location>
        <begin position="18"/>
        <end position="1282"/>
    </location>
</feature>
<comment type="subcellular location">
    <subcellularLocation>
        <location evidence="3">Cell membrane</location>
        <topology evidence="3">Multi-pass membrane protein</topology>
    </subcellularLocation>
    <subcellularLocation>
        <location evidence="1">Membrane</location>
        <topology evidence="1">Single-pass type I membrane protein</topology>
    </subcellularLocation>
    <subcellularLocation>
        <location evidence="2">Secreted</location>
        <location evidence="2">Extracellular space</location>
        <location evidence="2">Extracellular matrix</location>
    </subcellularLocation>
</comment>
<evidence type="ECO:0000256" key="2">
    <source>
        <dbReference type="ARBA" id="ARBA00004498"/>
    </source>
</evidence>
<dbReference type="InterPro" id="IPR000203">
    <property type="entry name" value="GPS"/>
</dbReference>
<keyword evidence="16 19" id="KW-1015">Disulfide bond</keyword>
<keyword evidence="9" id="KW-0254">Endocytosis</keyword>
<dbReference type="EMBL" id="LSMT01000478">
    <property type="protein sequence ID" value="PFX17359.1"/>
    <property type="molecule type" value="Genomic_DNA"/>
</dbReference>
<dbReference type="GO" id="GO:0006897">
    <property type="term" value="P:endocytosis"/>
    <property type="evidence" value="ECO:0007669"/>
    <property type="project" value="UniProtKB-KW"/>
</dbReference>
<dbReference type="Pfam" id="PF00002">
    <property type="entry name" value="7tm_2"/>
    <property type="match status" value="1"/>
</dbReference>
<keyword evidence="26" id="KW-1185">Reference proteome</keyword>
<dbReference type="PROSITE" id="PS01187">
    <property type="entry name" value="EGF_CA"/>
    <property type="match status" value="2"/>
</dbReference>
<dbReference type="GO" id="GO:0005509">
    <property type="term" value="F:calcium ion binding"/>
    <property type="evidence" value="ECO:0007669"/>
    <property type="project" value="InterPro"/>
</dbReference>
<dbReference type="Pfam" id="PF14670">
    <property type="entry name" value="FXa_inhibition"/>
    <property type="match status" value="2"/>
</dbReference>
<feature type="transmembrane region" description="Helical" evidence="20">
    <location>
        <begin position="884"/>
        <end position="906"/>
    </location>
</feature>
<evidence type="ECO:0000259" key="22">
    <source>
        <dbReference type="PROSITE" id="PS50026"/>
    </source>
</evidence>
<keyword evidence="5" id="KW-1003">Cell membrane</keyword>
<dbReference type="InterPro" id="IPR009030">
    <property type="entry name" value="Growth_fac_rcpt_cys_sf"/>
</dbReference>
<proteinExistence type="inferred from homology"/>
<feature type="transmembrane region" description="Helical" evidence="20">
    <location>
        <begin position="927"/>
        <end position="947"/>
    </location>
</feature>
<evidence type="ECO:0000256" key="20">
    <source>
        <dbReference type="SAM" id="Phobius"/>
    </source>
</evidence>
<dbReference type="PROSITE" id="PS00010">
    <property type="entry name" value="ASX_HYDROXYL"/>
    <property type="match status" value="9"/>
</dbReference>
<feature type="transmembrane region" description="Helical" evidence="20">
    <location>
        <begin position="1105"/>
        <end position="1128"/>
    </location>
</feature>
<dbReference type="InterPro" id="IPR000742">
    <property type="entry name" value="EGF"/>
</dbReference>
<evidence type="ECO:0000256" key="9">
    <source>
        <dbReference type="ARBA" id="ARBA00022583"/>
    </source>
</evidence>
<evidence type="ECO:0000313" key="26">
    <source>
        <dbReference type="Proteomes" id="UP000225706"/>
    </source>
</evidence>
<dbReference type="SUPFAM" id="SSF57196">
    <property type="entry name" value="EGF/Laminin"/>
    <property type="match status" value="3"/>
</dbReference>
<evidence type="ECO:0000256" key="3">
    <source>
        <dbReference type="ARBA" id="ARBA00004651"/>
    </source>
</evidence>
<dbReference type="CDD" id="cd00054">
    <property type="entry name" value="EGF_CA"/>
    <property type="match status" value="4"/>
</dbReference>
<dbReference type="InterPro" id="IPR049883">
    <property type="entry name" value="NOTCH1_EGF-like"/>
</dbReference>
<dbReference type="GO" id="GO:0004930">
    <property type="term" value="F:G protein-coupled receptor activity"/>
    <property type="evidence" value="ECO:0007669"/>
    <property type="project" value="InterPro"/>
</dbReference>
<evidence type="ECO:0000313" key="25">
    <source>
        <dbReference type="EMBL" id="PFX17359.1"/>
    </source>
</evidence>
<dbReference type="SMART" id="SM00303">
    <property type="entry name" value="GPS"/>
    <property type="match status" value="1"/>
</dbReference>
<evidence type="ECO:0000256" key="14">
    <source>
        <dbReference type="ARBA" id="ARBA00022989"/>
    </source>
</evidence>
<dbReference type="SUPFAM" id="SSF81321">
    <property type="entry name" value="Family A G protein-coupled receptor-like"/>
    <property type="match status" value="1"/>
</dbReference>
<dbReference type="FunFam" id="2.10.25.10:FF:000009">
    <property type="entry name" value="Low-density lipoprotein receptor isoform 1"/>
    <property type="match status" value="1"/>
</dbReference>
<evidence type="ECO:0000256" key="16">
    <source>
        <dbReference type="ARBA" id="ARBA00023157"/>
    </source>
</evidence>
<feature type="domain" description="EGF-like" evidence="22">
    <location>
        <begin position="348"/>
        <end position="385"/>
    </location>
</feature>
<dbReference type="Gene3D" id="1.20.1070.10">
    <property type="entry name" value="Rhodopsin 7-helix transmembrane proteins"/>
    <property type="match status" value="1"/>
</dbReference>
<evidence type="ECO:0000256" key="6">
    <source>
        <dbReference type="ARBA" id="ARBA00022525"/>
    </source>
</evidence>
<evidence type="ECO:0000256" key="4">
    <source>
        <dbReference type="ARBA" id="ARBA00007343"/>
    </source>
</evidence>
<dbReference type="GO" id="GO:0005886">
    <property type="term" value="C:plasma membrane"/>
    <property type="evidence" value="ECO:0007669"/>
    <property type="project" value="UniProtKB-SubCell"/>
</dbReference>
<dbReference type="PROSITE" id="PS01186">
    <property type="entry name" value="EGF_2"/>
    <property type="match status" value="8"/>
</dbReference>
<evidence type="ECO:0000256" key="8">
    <source>
        <dbReference type="ARBA" id="ARBA00022536"/>
    </source>
</evidence>
<keyword evidence="12" id="KW-0677">Repeat</keyword>
<dbReference type="FunFam" id="2.10.25.10:FF:000014">
    <property type="entry name" value="Latent-transforming growth factor beta-binding protein 3"/>
    <property type="match status" value="1"/>
</dbReference>
<evidence type="ECO:0000256" key="7">
    <source>
        <dbReference type="ARBA" id="ARBA00022530"/>
    </source>
</evidence>
<keyword evidence="14 20" id="KW-1133">Transmembrane helix</keyword>
<accession>A0A2B4RKN8</accession>
<name>A0A2B4RKN8_STYPI</name>
<dbReference type="Proteomes" id="UP000225706">
    <property type="component" value="Unassembled WGS sequence"/>
</dbReference>
<dbReference type="InterPro" id="IPR018097">
    <property type="entry name" value="EGF_Ca-bd_CS"/>
</dbReference>
<evidence type="ECO:0000256" key="15">
    <source>
        <dbReference type="ARBA" id="ARBA00023136"/>
    </source>
</evidence>
<keyword evidence="11 21" id="KW-0732">Signal</keyword>
<dbReference type="InterPro" id="IPR050751">
    <property type="entry name" value="ECM_structural_protein"/>
</dbReference>
<dbReference type="InterPro" id="IPR017981">
    <property type="entry name" value="GPCR_2-like_7TM"/>
</dbReference>
<evidence type="ECO:0000256" key="18">
    <source>
        <dbReference type="ARBA" id="ARBA00023180"/>
    </source>
</evidence>
<dbReference type="InterPro" id="IPR001881">
    <property type="entry name" value="EGF-like_Ca-bd_dom"/>
</dbReference>
<sequence length="1282" mass="142036">MLNGFAVLQGLVSLIDASQSSDKSAKYCPIFNFEHGADDWSKQGTAFIHQPVFGGSSNSDHQGNWLIDTHRNVTTPCQRQSSSLGKQAKGTMTSPLFLIRSPSLSFLIGGGCDFQTVRMEIVVNGSTVISRTGSCQPQLTRTKVNLQQFVGSMARVKLVDMGTGNWGYIAFDDLRHETTCEALSPCNEEHRHLCQTKEIHQNTDYTCTCNQALPYLPTCQSNDSKNNCNITHGTCNLSCNDTKSNCQCRQCTCVTGYKFKSSNQSCQDIDECQLGTHDCQHTCINTEGGYQCSCLNGYQLNGDGRSCRDNKECSTNNGGCDHVCVNTIGSFYCVCNQGWSAKKFKCVDNDECQGYNLCEHTCVNTPGSYRCECRSGYTRSGTQCQDIDECSINKGGCQVYCTNTPGSFKCSCEHGFQIANDGKTCEDIDECNLGRSGCQQVCVNTPGSYNCSCLGGFELQKDQRSCLDINECQLNEHGCQQQCNNSPGGYDCSCLRGYQLSSDKKNCSDVNECLQDNGECSQDCVNTPGSYNCLCRKGYRRTFDEQNCNKSLSCSNNASCTECSETNCEDINECDNSSICEHKCHNTDGSYRCSCRDGYRLTSDLRVCEDVDECLQSSAMGCVSCKNTLGGFHCSCATGYSFNNEIKKCEERKPLGATLAEGKQKIAQAEDAAAVISATSHIADEVKGLKKMSSEELTETVDVLENVKKLQVNAKSRQTFFNATVFPNSPHSVKIPSATVKDRNDNDSVGISVALLKGMANVLSNGSSDGRSGSNDLNSIIVIVMVTNVNPDHLANLKEPVVLRFEHLKRDSREQQCSFLNETAIARFPKDPSKHWSSVGCYRNYSTEEITICHCYHLTSYGLIMDVHGIYDELSEAHKETLKYISLVGCCVSIFFCLLSIFGFSLAMRKPRETKARRETYRLHINLVLAICLSQMCFVIGTIIISVDVLACRIVSIATHYFLGASFCWMLAEGIHIYNKIVRVFSNKKYNKVFYVLGWGAPILLVSASTGLSFHEYGPHNICWLSGKLIWVFAAPVLVVIAINCFILVSVIYVLLRKTMVKAGEENSAKKSNIRRSVKVTVVLLPLLGLTWVFGFMAVDRNTIFFHYIFAIANSLQGLFIFFAHCWINETVREALTQKSPSFSSRGKYNIRRKPSDNRLNSVSLETATPTTTSVRLVRTNSRQIKEPPPLKLVNLKQELASARQEQIDDNSVRLTNFAKLPPKYADMLVDAPASRLFSVSKPSMKITSLVNNVSPNEYPITPKEAYDNPTYAYWKGRGDSD</sequence>
<evidence type="ECO:0000259" key="24">
    <source>
        <dbReference type="PROSITE" id="PS50261"/>
    </source>
</evidence>
<dbReference type="InterPro" id="IPR026823">
    <property type="entry name" value="cEGF"/>
</dbReference>
<protein>
    <submittedName>
        <fullName evidence="25">EGF-like module-containing mucin-like hormone receptor-like 1</fullName>
    </submittedName>
</protein>
<evidence type="ECO:0000256" key="10">
    <source>
        <dbReference type="ARBA" id="ARBA00022692"/>
    </source>
</evidence>
<feature type="disulfide bond" evidence="19">
    <location>
        <begin position="352"/>
        <end position="362"/>
    </location>
</feature>
<dbReference type="PANTHER" id="PTHR24034">
    <property type="entry name" value="EGF-LIKE DOMAIN-CONTAINING PROTEIN"/>
    <property type="match status" value="1"/>
</dbReference>
<feature type="transmembrane region" description="Helical" evidence="20">
    <location>
        <begin position="1029"/>
        <end position="1056"/>
    </location>
</feature>
<dbReference type="FunFam" id="2.10.25.10:FF:000008">
    <property type="entry name" value="Signal peptide, CUB domain, EGF-like 2"/>
    <property type="match status" value="1"/>
</dbReference>
<dbReference type="FunFam" id="1.20.1070.10:FF:000058">
    <property type="entry name" value="Adhesion G protein-coupled receptor F5"/>
    <property type="match status" value="1"/>
</dbReference>